<evidence type="ECO:0000313" key="2">
    <source>
        <dbReference type="EMBL" id="OQE34854.1"/>
    </source>
</evidence>
<dbReference type="Pfam" id="PF17111">
    <property type="entry name" value="PigL_N"/>
    <property type="match status" value="1"/>
</dbReference>
<accession>A0A1V6U8P5</accession>
<name>A0A1V6U8P5_9EURO</name>
<dbReference type="EMBL" id="MDDG01000015">
    <property type="protein sequence ID" value="OQE34854.1"/>
    <property type="molecule type" value="Genomic_DNA"/>
</dbReference>
<evidence type="ECO:0000259" key="1">
    <source>
        <dbReference type="Pfam" id="PF17111"/>
    </source>
</evidence>
<protein>
    <recommendedName>
        <fullName evidence="1">Azaphilone pigments biosynthesis cluster protein L N-terminal domain-containing protein</fullName>
    </recommendedName>
</protein>
<keyword evidence="3" id="KW-1185">Reference proteome</keyword>
<sequence>MATLGAISGAVGITSAVAHSIHELIQIINAIKSAPTEIADLKDELIVTEKVLLVLDDANGTQLELLPSNLKDTLQRTNTLCKNACDKFRVELVSWTKYSDDSDGLHWRDRVRFGVIGRSSVKSLCEQLERCKSNLNSAVAVTTMISTIALYSTTDAMQRDLQAEEIDISQQIVHIEEQSAAVQIDLYDSAEESLLDNQEYTLLRDQLNYQRATLDASQGLMKDLLARARQTRTSQNITGVEISEKGKLLVGRIGSENREGELYQEIHNIKTTTSGKGIVGVVEGLDIKAFFKD</sequence>
<feature type="domain" description="Azaphilone pigments biosynthesis cluster protein L N-terminal" evidence="1">
    <location>
        <begin position="4"/>
        <end position="183"/>
    </location>
</feature>
<dbReference type="AlphaFoldDB" id="A0A1V6U8P5"/>
<reference evidence="3" key="1">
    <citation type="journal article" date="2017" name="Nat. Microbiol.">
        <title>Global analysis of biosynthetic gene clusters reveals vast potential of secondary metabolite production in Penicillium species.</title>
        <authorList>
            <person name="Nielsen J.C."/>
            <person name="Grijseels S."/>
            <person name="Prigent S."/>
            <person name="Ji B."/>
            <person name="Dainat J."/>
            <person name="Nielsen K.F."/>
            <person name="Frisvad J.C."/>
            <person name="Workman M."/>
            <person name="Nielsen J."/>
        </authorList>
    </citation>
    <scope>NUCLEOTIDE SEQUENCE [LARGE SCALE GENOMIC DNA]</scope>
    <source>
        <strain evidence="3">IBT 31321</strain>
    </source>
</reference>
<gene>
    <name evidence="2" type="ORF">PENCOP_c015G08673</name>
</gene>
<evidence type="ECO:0000313" key="3">
    <source>
        <dbReference type="Proteomes" id="UP000191500"/>
    </source>
</evidence>
<comment type="caution">
    <text evidence="2">The sequence shown here is derived from an EMBL/GenBank/DDBJ whole genome shotgun (WGS) entry which is preliminary data.</text>
</comment>
<dbReference type="Proteomes" id="UP000191500">
    <property type="component" value="Unassembled WGS sequence"/>
</dbReference>
<organism evidence="2 3">
    <name type="scientific">Penicillium coprophilum</name>
    <dbReference type="NCBI Taxonomy" id="36646"/>
    <lineage>
        <taxon>Eukaryota</taxon>
        <taxon>Fungi</taxon>
        <taxon>Dikarya</taxon>
        <taxon>Ascomycota</taxon>
        <taxon>Pezizomycotina</taxon>
        <taxon>Eurotiomycetes</taxon>
        <taxon>Eurotiomycetidae</taxon>
        <taxon>Eurotiales</taxon>
        <taxon>Aspergillaceae</taxon>
        <taxon>Penicillium</taxon>
    </lineage>
</organism>
<dbReference type="InterPro" id="IPR031348">
    <property type="entry name" value="PigL_N"/>
</dbReference>
<proteinExistence type="predicted"/>